<feature type="chain" id="PRO_5024438500" evidence="1">
    <location>
        <begin position="26"/>
        <end position="275"/>
    </location>
</feature>
<sequence>MKKNAHIVLMWVAVLLVAICPAAYAHNIWLNPSNQFPEVGTTVDIGIGWGHKFPANRVDEELKEGRVEAIQAMDPDGIAVDLSKVSTGLYRLKIDKPGAYLVTARIKPGFFTKTPKGREWGNKTTVANAIKCTNYHIQGKTILIAGGSDKNLTQTAGQPLEIVPLTDFKQMKPGDTLSIKLLFDGNPLPDAKIRATYAGFEAADTASRKNTAKGHKGHGHSHFPVETVTDNQGQADLKLEKAGYWMIVLSHRCPYSDPAVCDEFMHNVAFTFEVK</sequence>
<dbReference type="OrthoDB" id="5511476at2"/>
<evidence type="ECO:0000313" key="3">
    <source>
        <dbReference type="Proteomes" id="UP000427769"/>
    </source>
</evidence>
<evidence type="ECO:0000313" key="2">
    <source>
        <dbReference type="EMBL" id="BBO75329.1"/>
    </source>
</evidence>
<dbReference type="Proteomes" id="UP000427769">
    <property type="component" value="Chromosome"/>
</dbReference>
<dbReference type="Pfam" id="PF10670">
    <property type="entry name" value="DUF4198"/>
    <property type="match status" value="1"/>
</dbReference>
<evidence type="ECO:0000256" key="1">
    <source>
        <dbReference type="SAM" id="SignalP"/>
    </source>
</evidence>
<dbReference type="AlphaFoldDB" id="A0A5K7Z537"/>
<protein>
    <submittedName>
        <fullName evidence="2">Phosphoribosylglycinamide formyltransferase</fullName>
    </submittedName>
</protein>
<dbReference type="RefSeq" id="WP_155304260.1">
    <property type="nucleotide sequence ID" value="NZ_AP021875.1"/>
</dbReference>
<dbReference type="EMBL" id="AP021875">
    <property type="protein sequence ID" value="BBO75329.1"/>
    <property type="molecule type" value="Genomic_DNA"/>
</dbReference>
<gene>
    <name evidence="2" type="ORF">DSCW_27460</name>
</gene>
<accession>A0A5K7Z537</accession>
<proteinExistence type="predicted"/>
<dbReference type="GO" id="GO:0016740">
    <property type="term" value="F:transferase activity"/>
    <property type="evidence" value="ECO:0007669"/>
    <property type="project" value="UniProtKB-KW"/>
</dbReference>
<feature type="signal peptide" evidence="1">
    <location>
        <begin position="1"/>
        <end position="25"/>
    </location>
</feature>
<name>A0A5K7Z537_9BACT</name>
<reference evidence="2 3" key="1">
    <citation type="submission" date="2019-11" db="EMBL/GenBank/DDBJ databases">
        <title>Comparative genomics of hydrocarbon-degrading Desulfosarcina strains.</title>
        <authorList>
            <person name="Watanabe M."/>
            <person name="Kojima H."/>
            <person name="Fukui M."/>
        </authorList>
    </citation>
    <scope>NUCLEOTIDE SEQUENCE [LARGE SCALE GENOMIC DNA]</scope>
    <source>
        <strain evidence="2 3">PP31</strain>
    </source>
</reference>
<keyword evidence="2" id="KW-0808">Transferase</keyword>
<keyword evidence="1" id="KW-0732">Signal</keyword>
<dbReference type="KEGG" id="dwd:DSCW_27460"/>
<dbReference type="InterPro" id="IPR019613">
    <property type="entry name" value="DUF4198"/>
</dbReference>
<organism evidence="2 3">
    <name type="scientific">Desulfosarcina widdelii</name>
    <dbReference type="NCBI Taxonomy" id="947919"/>
    <lineage>
        <taxon>Bacteria</taxon>
        <taxon>Pseudomonadati</taxon>
        <taxon>Thermodesulfobacteriota</taxon>
        <taxon>Desulfobacteria</taxon>
        <taxon>Desulfobacterales</taxon>
        <taxon>Desulfosarcinaceae</taxon>
        <taxon>Desulfosarcina</taxon>
    </lineage>
</organism>
<keyword evidence="3" id="KW-1185">Reference proteome</keyword>